<dbReference type="InterPro" id="IPR052439">
    <property type="entry name" value="F-box/Kelch-repeat"/>
</dbReference>
<evidence type="ECO:0000313" key="3">
    <source>
        <dbReference type="EMBL" id="KAG5620412.1"/>
    </source>
</evidence>
<keyword evidence="1" id="KW-0880">Kelch repeat</keyword>
<evidence type="ECO:0000313" key="4">
    <source>
        <dbReference type="Proteomes" id="UP000824120"/>
    </source>
</evidence>
<organism evidence="3 4">
    <name type="scientific">Solanum commersonii</name>
    <name type="common">Commerson's wild potato</name>
    <name type="synonym">Commerson's nightshade</name>
    <dbReference type="NCBI Taxonomy" id="4109"/>
    <lineage>
        <taxon>Eukaryota</taxon>
        <taxon>Viridiplantae</taxon>
        <taxon>Streptophyta</taxon>
        <taxon>Embryophyta</taxon>
        <taxon>Tracheophyta</taxon>
        <taxon>Spermatophyta</taxon>
        <taxon>Magnoliopsida</taxon>
        <taxon>eudicotyledons</taxon>
        <taxon>Gunneridae</taxon>
        <taxon>Pentapetalae</taxon>
        <taxon>asterids</taxon>
        <taxon>lamiids</taxon>
        <taxon>Solanales</taxon>
        <taxon>Solanaceae</taxon>
        <taxon>Solanoideae</taxon>
        <taxon>Solaneae</taxon>
        <taxon>Solanum</taxon>
    </lineage>
</organism>
<protein>
    <submittedName>
        <fullName evidence="3">Uncharacterized protein</fullName>
    </submittedName>
</protein>
<dbReference type="Proteomes" id="UP000824120">
    <property type="component" value="Chromosome 2"/>
</dbReference>
<proteinExistence type="predicted"/>
<name>A0A9J6A826_SOLCO</name>
<evidence type="ECO:0000256" key="1">
    <source>
        <dbReference type="ARBA" id="ARBA00022441"/>
    </source>
</evidence>
<keyword evidence="2" id="KW-0677">Repeat</keyword>
<sequence length="150" mass="16920">MFLAVSIELIMLRKEIMLPIIHRYSLLTNTWSYGMWMNAPKCLFGFASLGEIVILAASCDSRVQVALSLDNSLAYPHLESGYQRHAGDNSYSHSLIHAIGCDMSIFCLIHCSRFLNGMFLTPIIVVGYICQLGIPVNDLFSLTRRFWQLA</sequence>
<gene>
    <name evidence="3" type="ORF">H5410_005630</name>
</gene>
<dbReference type="AlphaFoldDB" id="A0A9J6A826"/>
<dbReference type="PANTHER" id="PTHR46122">
    <property type="entry name" value="GALACTOSE OXIDASE/KELCH REPEAT PROTEIN-RELATED"/>
    <property type="match status" value="1"/>
</dbReference>
<dbReference type="EMBL" id="JACXVP010000002">
    <property type="protein sequence ID" value="KAG5620412.1"/>
    <property type="molecule type" value="Genomic_DNA"/>
</dbReference>
<dbReference type="OrthoDB" id="191037at2759"/>
<dbReference type="GO" id="GO:0005634">
    <property type="term" value="C:nucleus"/>
    <property type="evidence" value="ECO:0007669"/>
    <property type="project" value="TreeGrafter"/>
</dbReference>
<accession>A0A9J6A826</accession>
<evidence type="ECO:0000256" key="2">
    <source>
        <dbReference type="ARBA" id="ARBA00022737"/>
    </source>
</evidence>
<reference evidence="3 4" key="1">
    <citation type="submission" date="2020-09" db="EMBL/GenBank/DDBJ databases">
        <title>De no assembly of potato wild relative species, Solanum commersonii.</title>
        <authorList>
            <person name="Cho K."/>
        </authorList>
    </citation>
    <scope>NUCLEOTIDE SEQUENCE [LARGE SCALE GENOMIC DNA]</scope>
    <source>
        <strain evidence="3">LZ3.2</strain>
        <tissue evidence="3">Leaf</tissue>
    </source>
</reference>
<dbReference type="PANTHER" id="PTHR46122:SF9">
    <property type="entry name" value="F-BOX_KELCH-REPEAT PROTEIN"/>
    <property type="match status" value="1"/>
</dbReference>
<comment type="caution">
    <text evidence="3">The sequence shown here is derived from an EMBL/GenBank/DDBJ whole genome shotgun (WGS) entry which is preliminary data.</text>
</comment>
<keyword evidence="4" id="KW-1185">Reference proteome</keyword>